<dbReference type="Proteomes" id="UP000094342">
    <property type="component" value="Unassembled WGS sequence"/>
</dbReference>
<dbReference type="InterPro" id="IPR009057">
    <property type="entry name" value="Homeodomain-like_sf"/>
</dbReference>
<evidence type="ECO:0000256" key="2">
    <source>
        <dbReference type="ARBA" id="ARBA00023163"/>
    </source>
</evidence>
<keyword evidence="2" id="KW-0804">Transcription</keyword>
<dbReference type="CDD" id="cd03138">
    <property type="entry name" value="GATase1_AraC_2"/>
    <property type="match status" value="1"/>
</dbReference>
<dbReference type="GO" id="GO:0043565">
    <property type="term" value="F:sequence-specific DNA binding"/>
    <property type="evidence" value="ECO:0007669"/>
    <property type="project" value="InterPro"/>
</dbReference>
<dbReference type="InterPro" id="IPR052158">
    <property type="entry name" value="INH-QAR"/>
</dbReference>
<dbReference type="SMART" id="SM00342">
    <property type="entry name" value="HTH_ARAC"/>
    <property type="match status" value="1"/>
</dbReference>
<dbReference type="Pfam" id="PF01965">
    <property type="entry name" value="DJ-1_PfpI"/>
    <property type="match status" value="1"/>
</dbReference>
<dbReference type="InterPro" id="IPR002818">
    <property type="entry name" value="DJ-1/PfpI"/>
</dbReference>
<dbReference type="STRING" id="1752398.A8M32_09315"/>
<evidence type="ECO:0000313" key="4">
    <source>
        <dbReference type="Proteomes" id="UP000094342"/>
    </source>
</evidence>
<dbReference type="Gene3D" id="1.10.10.60">
    <property type="entry name" value="Homeodomain-like"/>
    <property type="match status" value="2"/>
</dbReference>
<comment type="caution">
    <text evidence="3">The sequence shown here is derived from an EMBL/GenBank/DDBJ whole genome shotgun (WGS) entry which is preliminary data.</text>
</comment>
<sequence>MKPAVKAFIVALPETAGSALYGIVDVLAATGTLWRELVGAEPGVGLIRPMIVSPSRQSFRCGNGIPVSPDLAMEEARDADIVIVPELWLAPDDDMRTRYPQVKQWIIDRYREGSTIYSACSGSVLLAATGLLDGREATSHWGYQDLFRRRFPDVRFNPTPNLVFGDPAGRIVTAGGTTSWHDLVIHIVARHCSPGEALRIAKVYLLKWHGEGQLPYTSLVRHQPHADAAVRRAEEWLAANFRLPNPVAGAVAACGIAERSLKRRFKAATGSTPMERVQNLRIEEAKRLLEAGGGASSEDIAPEVGYENPAFFRRLFKRHTGLTTAEYRRMFRSISLAADSRDEREAAEGHARAS</sequence>
<dbReference type="PANTHER" id="PTHR43130">
    <property type="entry name" value="ARAC-FAMILY TRANSCRIPTIONAL REGULATOR"/>
    <property type="match status" value="1"/>
</dbReference>
<dbReference type="Gene3D" id="3.40.50.880">
    <property type="match status" value="1"/>
</dbReference>
<dbReference type="GO" id="GO:0003700">
    <property type="term" value="F:DNA-binding transcription factor activity"/>
    <property type="evidence" value="ECO:0007669"/>
    <property type="project" value="InterPro"/>
</dbReference>
<evidence type="ECO:0000256" key="1">
    <source>
        <dbReference type="ARBA" id="ARBA00023015"/>
    </source>
</evidence>
<keyword evidence="4" id="KW-1185">Reference proteome</keyword>
<reference evidence="4" key="1">
    <citation type="submission" date="2016-05" db="EMBL/GenBank/DDBJ databases">
        <authorList>
            <person name="Li Y."/>
        </authorList>
    </citation>
    <scope>NUCLEOTIDE SEQUENCE [LARGE SCALE GENOMIC DNA]</scope>
    <source>
        <strain evidence="4">YIC4027</strain>
    </source>
</reference>
<dbReference type="SUPFAM" id="SSF52317">
    <property type="entry name" value="Class I glutamine amidotransferase-like"/>
    <property type="match status" value="1"/>
</dbReference>
<dbReference type="PANTHER" id="PTHR43130:SF11">
    <property type="entry name" value="TRANSCRIPTIONAL REGULATORY PROTEIN"/>
    <property type="match status" value="1"/>
</dbReference>
<keyword evidence="1" id="KW-0805">Transcription regulation</keyword>
<dbReference type="InterPro" id="IPR018060">
    <property type="entry name" value="HTH_AraC"/>
</dbReference>
<dbReference type="Pfam" id="PF12833">
    <property type="entry name" value="HTH_18"/>
    <property type="match status" value="1"/>
</dbReference>
<dbReference type="SUPFAM" id="SSF46689">
    <property type="entry name" value="Homeodomain-like"/>
    <property type="match status" value="1"/>
</dbReference>
<organism evidence="3 4">
    <name type="scientific">Sinorhizobium alkalisoli</name>
    <dbReference type="NCBI Taxonomy" id="1752398"/>
    <lineage>
        <taxon>Bacteria</taxon>
        <taxon>Pseudomonadati</taxon>
        <taxon>Pseudomonadota</taxon>
        <taxon>Alphaproteobacteria</taxon>
        <taxon>Hyphomicrobiales</taxon>
        <taxon>Rhizobiaceae</taxon>
        <taxon>Sinorhizobium/Ensifer group</taxon>
        <taxon>Sinorhizobium</taxon>
    </lineage>
</organism>
<proteinExistence type="predicted"/>
<accession>A0A1E3VDI5</accession>
<gene>
    <name evidence="3" type="ORF">A8M32_09315</name>
</gene>
<dbReference type="EMBL" id="LYBW01000055">
    <property type="protein sequence ID" value="ODR91632.1"/>
    <property type="molecule type" value="Genomic_DNA"/>
</dbReference>
<dbReference type="OrthoDB" id="186587at2"/>
<dbReference type="RefSeq" id="WP_069458108.1">
    <property type="nucleotide sequence ID" value="NZ_CP034909.1"/>
</dbReference>
<evidence type="ECO:0000313" key="3">
    <source>
        <dbReference type="EMBL" id="ODR91632.1"/>
    </source>
</evidence>
<dbReference type="InterPro" id="IPR029062">
    <property type="entry name" value="Class_I_gatase-like"/>
</dbReference>
<protein>
    <submittedName>
        <fullName evidence="3">AraC family transcriptional regulator</fullName>
    </submittedName>
</protein>
<dbReference type="AlphaFoldDB" id="A0A1E3VDI5"/>
<dbReference type="PROSITE" id="PS01124">
    <property type="entry name" value="HTH_ARAC_FAMILY_2"/>
    <property type="match status" value="1"/>
</dbReference>
<name>A0A1E3VDI5_9HYPH</name>